<evidence type="ECO:0000313" key="2">
    <source>
        <dbReference type="Proteomes" id="UP001595772"/>
    </source>
</evidence>
<dbReference type="InterPro" id="IPR029045">
    <property type="entry name" value="ClpP/crotonase-like_dom_sf"/>
</dbReference>
<dbReference type="EMBL" id="JBHSAO010000001">
    <property type="protein sequence ID" value="MFC4023253.1"/>
    <property type="molecule type" value="Genomic_DNA"/>
</dbReference>
<reference evidence="2" key="1">
    <citation type="journal article" date="2019" name="Int. J. Syst. Evol. Microbiol.">
        <title>The Global Catalogue of Microorganisms (GCM) 10K type strain sequencing project: providing services to taxonomists for standard genome sequencing and annotation.</title>
        <authorList>
            <consortium name="The Broad Institute Genomics Platform"/>
            <consortium name="The Broad Institute Genome Sequencing Center for Infectious Disease"/>
            <person name="Wu L."/>
            <person name="Ma J."/>
        </authorList>
    </citation>
    <scope>NUCLEOTIDE SEQUENCE [LARGE SCALE GENOMIC DNA]</scope>
    <source>
        <strain evidence="2">IBRC-M 10703</strain>
    </source>
</reference>
<protein>
    <submittedName>
        <fullName evidence="1">Enoyl-CoA hydratase/isomerase family protein</fullName>
    </submittedName>
</protein>
<gene>
    <name evidence="1" type="ORF">ACFOUV_05385</name>
</gene>
<dbReference type="SUPFAM" id="SSF52096">
    <property type="entry name" value="ClpP/crotonase"/>
    <property type="match status" value="1"/>
</dbReference>
<accession>A0ABV8GTP2</accession>
<keyword evidence="2" id="KW-1185">Reference proteome</keyword>
<organism evidence="1 2">
    <name type="scientific">Oceanobacillus longus</name>
    <dbReference type="NCBI Taxonomy" id="930120"/>
    <lineage>
        <taxon>Bacteria</taxon>
        <taxon>Bacillati</taxon>
        <taxon>Bacillota</taxon>
        <taxon>Bacilli</taxon>
        <taxon>Bacillales</taxon>
        <taxon>Bacillaceae</taxon>
        <taxon>Oceanobacillus</taxon>
    </lineage>
</organism>
<name>A0ABV8GTP2_9BACI</name>
<proteinExistence type="predicted"/>
<dbReference type="RefSeq" id="WP_379495721.1">
    <property type="nucleotide sequence ID" value="NZ_JBHSAO010000001.1"/>
</dbReference>
<dbReference type="InterPro" id="IPR001753">
    <property type="entry name" value="Enoyl-CoA_hydra/iso"/>
</dbReference>
<sequence>MSEFVTYKRNQGYGEIFLNRPDKRNAISLAMRKSLSVCLQKARKDPIKFLLITGAGDKMFCSGGDLNELHGDLKPEEAFALLSPMKELLYQIVNFPVPTICLLNGDALGGGCEIATACDIRIAKEHTTFGFIQSSLGILPGWGGGTLLYEKVSPHFALNWLIEAKRYDAEELKEHGWLHAIVTVEEWDDRPKLLQNYISKSYKQMIMLKEQYLEKVMGDNLSARMDQEVLNAANLWDSAEHKEAVGKFLTRK</sequence>
<dbReference type="PANTHER" id="PTHR11941:SF54">
    <property type="entry name" value="ENOYL-COA HYDRATASE, MITOCHONDRIAL"/>
    <property type="match status" value="1"/>
</dbReference>
<evidence type="ECO:0000313" key="1">
    <source>
        <dbReference type="EMBL" id="MFC4023253.1"/>
    </source>
</evidence>
<dbReference type="Pfam" id="PF00378">
    <property type="entry name" value="ECH_1"/>
    <property type="match status" value="1"/>
</dbReference>
<dbReference type="Gene3D" id="3.90.226.10">
    <property type="entry name" value="2-enoyl-CoA Hydratase, Chain A, domain 1"/>
    <property type="match status" value="1"/>
</dbReference>
<comment type="caution">
    <text evidence="1">The sequence shown here is derived from an EMBL/GenBank/DDBJ whole genome shotgun (WGS) entry which is preliminary data.</text>
</comment>
<dbReference type="Proteomes" id="UP001595772">
    <property type="component" value="Unassembled WGS sequence"/>
</dbReference>
<dbReference type="PANTHER" id="PTHR11941">
    <property type="entry name" value="ENOYL-COA HYDRATASE-RELATED"/>
    <property type="match status" value="1"/>
</dbReference>
<dbReference type="CDD" id="cd06558">
    <property type="entry name" value="crotonase-like"/>
    <property type="match status" value="1"/>
</dbReference>